<comment type="caution">
    <text evidence="1">The sequence shown here is derived from an EMBL/GenBank/DDBJ whole genome shotgun (WGS) entry which is preliminary data.</text>
</comment>
<organism evidence="1">
    <name type="scientific">marine sediment metagenome</name>
    <dbReference type="NCBI Taxonomy" id="412755"/>
    <lineage>
        <taxon>unclassified sequences</taxon>
        <taxon>metagenomes</taxon>
        <taxon>ecological metagenomes</taxon>
    </lineage>
</organism>
<feature type="non-terminal residue" evidence="1">
    <location>
        <position position="132"/>
    </location>
</feature>
<dbReference type="EMBL" id="BARS01045677">
    <property type="protein sequence ID" value="GAG35388.1"/>
    <property type="molecule type" value="Genomic_DNA"/>
</dbReference>
<reference evidence="1" key="1">
    <citation type="journal article" date="2014" name="Front. Microbiol.">
        <title>High frequency of phylogenetically diverse reductive dehalogenase-homologous genes in deep subseafloor sedimentary metagenomes.</title>
        <authorList>
            <person name="Kawai M."/>
            <person name="Futagami T."/>
            <person name="Toyoda A."/>
            <person name="Takaki Y."/>
            <person name="Nishi S."/>
            <person name="Hori S."/>
            <person name="Arai W."/>
            <person name="Tsubouchi T."/>
            <person name="Morono Y."/>
            <person name="Uchiyama I."/>
            <person name="Ito T."/>
            <person name="Fujiyama A."/>
            <person name="Inagaki F."/>
            <person name="Takami H."/>
        </authorList>
    </citation>
    <scope>NUCLEOTIDE SEQUENCE</scope>
    <source>
        <strain evidence="1">Expedition CK06-06</strain>
    </source>
</reference>
<protein>
    <submittedName>
        <fullName evidence="1">Uncharacterized protein</fullName>
    </submittedName>
</protein>
<dbReference type="AlphaFoldDB" id="X0XFG9"/>
<accession>X0XFG9</accession>
<sequence>MAHVERNATWYSPWPKKGVSYAKQLLNTRTNTEEARALVRRSLLDIDDTGENDYFAVDKALRGLEYGRLEFKNKFRTYYDDDGTYQHLTIQRNTGTEKSPTWVEVLKVDESVGTVTVGDGGIISTGGFYGVG</sequence>
<evidence type="ECO:0000313" key="1">
    <source>
        <dbReference type="EMBL" id="GAG35388.1"/>
    </source>
</evidence>
<proteinExistence type="predicted"/>
<name>X0XFG9_9ZZZZ</name>
<gene>
    <name evidence="1" type="ORF">S01H1_68856</name>
</gene>